<evidence type="ECO:0000259" key="8">
    <source>
        <dbReference type="Pfam" id="PF07715"/>
    </source>
</evidence>
<keyword evidence="9" id="KW-0675">Receptor</keyword>
<name>A0A4S3KKW1_9GAMM</name>
<feature type="compositionally biased region" description="Basic and acidic residues" evidence="5">
    <location>
        <begin position="54"/>
        <end position="68"/>
    </location>
</feature>
<dbReference type="InterPro" id="IPR037066">
    <property type="entry name" value="Plug_dom_sf"/>
</dbReference>
<comment type="similarity">
    <text evidence="4">Belongs to the TonB-dependent receptor family.</text>
</comment>
<evidence type="ECO:0000256" key="6">
    <source>
        <dbReference type="SAM" id="SignalP"/>
    </source>
</evidence>
<dbReference type="SUPFAM" id="SSF56935">
    <property type="entry name" value="Porins"/>
    <property type="match status" value="1"/>
</dbReference>
<sequence>MILKHNVLALALASVGFCAFIPAHAATPLAGSATAAQDTQTQDAQTQDASATDTKVDKDRRRSAKDNAKQLQTVEVSGFISSIENSTALKRNASSIVEAVSAEQIGKLPGVSIADTLGRLPGLAVQTVSGRPQVLTIHGLGPDFSTALINGGQQVSTSNNRDVQFDQYPSSWFDNVVVHLTPQANLIGQGLTGTVDMHTIRPLEKSGPEAAVNAHYIWDGMSQLSDGRGVSDKGYNLNGVWVNQFADHTIGVTLGVDIESNPAQIQHQAPWGYPSDADGNAVIGGSKNYGISDTMKRRGVLATVQWQPNDHYTGTVDLTYDNFKEVQQAKGMEFPLFWGNATLAPGSNVQNDFVQSGTYDGVKAVIRNDYNSTSARVYNFNWDNKFTINEDWSIDANANYSRATRDDINLESYSGSDFGANNGARDSLAFFERNDGLFYVNPSLDYGSGMVLTDPQGWGGGNDVVQAGFINAPHTVDYLANLHLAVERSFSSGPFSSVEFGVAHSTRDKTYHIDQSFLTLGGGTISGGNAVLTAPFTGTSCSPLSWMGVGAQTCYDPFSLLASGTLVSVPTFGSSLSMPPNWKVREKTLTPYFQFNLDTYLGDVSLRGNFGVQGQHTSQRAVGERVAPGSAITGNAITLIPVVGSTSYNKVLPSANLIFGFGSNDDLRVSAARTLARPRMDQMNASLGVSGDITHLTSTDPNQAYFSASGGNAKLKPTMADNYNVSYEHYFSGGNGYECKATDAKNSDICRSGGGGYFALSGYYLKLSDYINPNAAYLYDFASFLPFGLTPDQQAQLGTTLGTVSGPTNDGHGYVKGAQVTLNLPFNLLTPSLDGLGVIFTGNRTASSLVYAGNSNPITVPGLSKWVANGTLYYQHDGFEARVSDSYRSSFLGEVSGISASRIEQTIQGGSTYDAQVSYTFESGALKGLTLIAQGSNLSNKTFITYQNNDPRQVLTWERYGRRYDIGVSYKFQ</sequence>
<dbReference type="EMBL" id="MWIO01000013">
    <property type="protein sequence ID" value="THD08998.1"/>
    <property type="molecule type" value="Genomic_DNA"/>
</dbReference>
<comment type="subcellular location">
    <subcellularLocation>
        <location evidence="1 4">Cell outer membrane</location>
    </subcellularLocation>
</comment>
<dbReference type="InterPro" id="IPR036942">
    <property type="entry name" value="Beta-barrel_TonB_sf"/>
</dbReference>
<feature type="chain" id="PRO_5020233468" evidence="6">
    <location>
        <begin position="26"/>
        <end position="973"/>
    </location>
</feature>
<dbReference type="Proteomes" id="UP000306317">
    <property type="component" value="Unassembled WGS sequence"/>
</dbReference>
<keyword evidence="2 4" id="KW-0472">Membrane</keyword>
<keyword evidence="4" id="KW-0798">TonB box</keyword>
<dbReference type="InterPro" id="IPR010104">
    <property type="entry name" value="TonB_rcpt_bac"/>
</dbReference>
<accession>A0A4S3KKW1</accession>
<evidence type="ECO:0000256" key="2">
    <source>
        <dbReference type="ARBA" id="ARBA00023136"/>
    </source>
</evidence>
<feature type="region of interest" description="Disordered" evidence="5">
    <location>
        <begin position="36"/>
        <end position="68"/>
    </location>
</feature>
<protein>
    <submittedName>
        <fullName evidence="9">TonB-dependent receptor</fullName>
    </submittedName>
</protein>
<keyword evidence="6" id="KW-0732">Signal</keyword>
<comment type="caution">
    <text evidence="9">The sequence shown here is derived from an EMBL/GenBank/DDBJ whole genome shotgun (WGS) entry which is preliminary data.</text>
</comment>
<feature type="signal peptide" evidence="6">
    <location>
        <begin position="1"/>
        <end position="25"/>
    </location>
</feature>
<reference evidence="9 10" key="1">
    <citation type="submission" date="2017-02" db="EMBL/GenBank/DDBJ databases">
        <title>Whole genome sequencing of Rhodanobacter lindaniclasticus DSM 17932.</title>
        <authorList>
            <person name="Kumar S."/>
            <person name="Patil P."/>
            <person name="Patil P.B."/>
        </authorList>
    </citation>
    <scope>NUCLEOTIDE SEQUENCE [LARGE SCALE GENOMIC DNA]</scope>
    <source>
        <strain evidence="9 10">DSM 17932</strain>
    </source>
</reference>
<dbReference type="InterPro" id="IPR012910">
    <property type="entry name" value="Plug_dom"/>
</dbReference>
<organism evidence="9 10">
    <name type="scientific">Rhodanobacter lindaniclasticus</name>
    <dbReference type="NCBI Taxonomy" id="75310"/>
    <lineage>
        <taxon>Bacteria</taxon>
        <taxon>Pseudomonadati</taxon>
        <taxon>Pseudomonadota</taxon>
        <taxon>Gammaproteobacteria</taxon>
        <taxon>Lysobacterales</taxon>
        <taxon>Rhodanobacteraceae</taxon>
        <taxon>Rhodanobacter</taxon>
    </lineage>
</organism>
<dbReference type="RefSeq" id="WP_136257482.1">
    <property type="nucleotide sequence ID" value="NZ_MWIO01000013.1"/>
</dbReference>
<evidence type="ECO:0000313" key="9">
    <source>
        <dbReference type="EMBL" id="THD08998.1"/>
    </source>
</evidence>
<evidence type="ECO:0000259" key="7">
    <source>
        <dbReference type="Pfam" id="PF00593"/>
    </source>
</evidence>
<dbReference type="NCBIfam" id="TIGR01782">
    <property type="entry name" value="TonB-Xanth-Caul"/>
    <property type="match status" value="1"/>
</dbReference>
<dbReference type="GO" id="GO:0009279">
    <property type="term" value="C:cell outer membrane"/>
    <property type="evidence" value="ECO:0007669"/>
    <property type="project" value="UniProtKB-SubCell"/>
</dbReference>
<evidence type="ECO:0000256" key="1">
    <source>
        <dbReference type="ARBA" id="ARBA00004442"/>
    </source>
</evidence>
<keyword evidence="10" id="KW-1185">Reference proteome</keyword>
<feature type="domain" description="TonB-dependent receptor plug" evidence="8">
    <location>
        <begin position="90"/>
        <end position="193"/>
    </location>
</feature>
<keyword evidence="3" id="KW-0998">Cell outer membrane</keyword>
<dbReference type="Pfam" id="PF07715">
    <property type="entry name" value="Plug"/>
    <property type="match status" value="1"/>
</dbReference>
<dbReference type="PANTHER" id="PTHR40980:SF3">
    <property type="entry name" value="TONB-DEPENDENT RECEPTOR-LIKE BETA-BARREL DOMAIN-CONTAINING PROTEIN"/>
    <property type="match status" value="1"/>
</dbReference>
<dbReference type="OrthoDB" id="8727862at2"/>
<dbReference type="PANTHER" id="PTHR40980">
    <property type="entry name" value="PLUG DOMAIN-CONTAINING PROTEIN"/>
    <property type="match status" value="1"/>
</dbReference>
<gene>
    <name evidence="9" type="ORF">B1991_04425</name>
</gene>
<dbReference type="AlphaFoldDB" id="A0A4S3KKW1"/>
<evidence type="ECO:0000313" key="10">
    <source>
        <dbReference type="Proteomes" id="UP000306317"/>
    </source>
</evidence>
<proteinExistence type="inferred from homology"/>
<dbReference type="Pfam" id="PF00593">
    <property type="entry name" value="TonB_dep_Rec_b-barrel"/>
    <property type="match status" value="1"/>
</dbReference>
<dbReference type="Gene3D" id="2.40.170.20">
    <property type="entry name" value="TonB-dependent receptor, beta-barrel domain"/>
    <property type="match status" value="1"/>
</dbReference>
<evidence type="ECO:0000256" key="3">
    <source>
        <dbReference type="ARBA" id="ARBA00023237"/>
    </source>
</evidence>
<dbReference type="InterPro" id="IPR000531">
    <property type="entry name" value="Beta-barrel_TonB"/>
</dbReference>
<feature type="compositionally biased region" description="Low complexity" evidence="5">
    <location>
        <begin position="36"/>
        <end position="53"/>
    </location>
</feature>
<feature type="domain" description="TonB-dependent receptor-like beta-barrel" evidence="7">
    <location>
        <begin position="474"/>
        <end position="938"/>
    </location>
</feature>
<dbReference type="Gene3D" id="2.170.130.10">
    <property type="entry name" value="TonB-dependent receptor, plug domain"/>
    <property type="match status" value="1"/>
</dbReference>
<evidence type="ECO:0000256" key="5">
    <source>
        <dbReference type="SAM" id="MobiDB-lite"/>
    </source>
</evidence>
<evidence type="ECO:0000256" key="4">
    <source>
        <dbReference type="RuleBase" id="RU003357"/>
    </source>
</evidence>